<accession>M0AU50</accession>
<reference evidence="4 5" key="1">
    <citation type="journal article" date="2014" name="PLoS Genet.">
        <title>Phylogenetically driven sequencing of extremely halophilic archaea reveals strategies for static and dynamic osmo-response.</title>
        <authorList>
            <person name="Becker E.A."/>
            <person name="Seitzer P.M."/>
            <person name="Tritt A."/>
            <person name="Larsen D."/>
            <person name="Krusor M."/>
            <person name="Yao A.I."/>
            <person name="Wu D."/>
            <person name="Madern D."/>
            <person name="Eisen J.A."/>
            <person name="Darling A.E."/>
            <person name="Facciotti M.T."/>
        </authorList>
    </citation>
    <scope>NUCLEOTIDE SEQUENCE [LARGE SCALE GENOMIC DNA]</scope>
    <source>
        <strain evidence="4 5">JCM 10990</strain>
    </source>
</reference>
<dbReference type="InterPro" id="IPR020476">
    <property type="entry name" value="Nudix_hydrolase"/>
</dbReference>
<dbReference type="PATRIC" id="fig|1227492.4.peg.1100"/>
<dbReference type="SUPFAM" id="SSF55811">
    <property type="entry name" value="Nudix"/>
    <property type="match status" value="1"/>
</dbReference>
<protein>
    <submittedName>
        <fullName evidence="4">NUDIX hydrolase</fullName>
    </submittedName>
</protein>
<proteinExistence type="predicted"/>
<dbReference type="CDD" id="cd02883">
    <property type="entry name" value="NUDIX_Hydrolase"/>
    <property type="match status" value="1"/>
</dbReference>
<name>M0AU50_9EURY</name>
<dbReference type="InterPro" id="IPR000086">
    <property type="entry name" value="NUDIX_hydrolase_dom"/>
</dbReference>
<evidence type="ECO:0000259" key="3">
    <source>
        <dbReference type="PROSITE" id="PS51462"/>
    </source>
</evidence>
<dbReference type="PROSITE" id="PS51462">
    <property type="entry name" value="NUDIX"/>
    <property type="match status" value="1"/>
</dbReference>
<keyword evidence="5" id="KW-1185">Reference proteome</keyword>
<dbReference type="STRING" id="1227492.C482_05686"/>
<sequence length="167" mass="18138">MVESEMFDDEFDGVPREQQTIRLSAARFQSFRDWAVNGTACTGAARVYDGDGRIALVSNCWSDGWVLPGGAVESGETVRAATRREVREETGLDATIHEPLVVLEQTYRSASTDETYTGTYVVFAASADGPLADAENLGITPAEISAASWFETLPTDLHDGALLRPYL</sequence>
<evidence type="ECO:0000313" key="4">
    <source>
        <dbReference type="EMBL" id="ELZ02065.1"/>
    </source>
</evidence>
<comment type="caution">
    <text evidence="4">The sequence shown here is derived from an EMBL/GenBank/DDBJ whole genome shotgun (WGS) entry which is preliminary data.</text>
</comment>
<dbReference type="Proteomes" id="UP000011693">
    <property type="component" value="Unassembled WGS sequence"/>
</dbReference>
<evidence type="ECO:0000313" key="5">
    <source>
        <dbReference type="Proteomes" id="UP000011693"/>
    </source>
</evidence>
<dbReference type="Pfam" id="PF00293">
    <property type="entry name" value="NUDIX"/>
    <property type="match status" value="1"/>
</dbReference>
<dbReference type="Gene3D" id="3.90.79.10">
    <property type="entry name" value="Nucleoside Triphosphate Pyrophosphohydrolase"/>
    <property type="match status" value="1"/>
</dbReference>
<evidence type="ECO:0000256" key="1">
    <source>
        <dbReference type="ARBA" id="ARBA00001946"/>
    </source>
</evidence>
<dbReference type="PRINTS" id="PR00502">
    <property type="entry name" value="NUDIXFAMILY"/>
</dbReference>
<dbReference type="InterPro" id="IPR015797">
    <property type="entry name" value="NUDIX_hydrolase-like_dom_sf"/>
</dbReference>
<dbReference type="AlphaFoldDB" id="M0AU50"/>
<dbReference type="PANTHER" id="PTHR43046">
    <property type="entry name" value="GDP-MANNOSE MANNOSYL HYDROLASE"/>
    <property type="match status" value="1"/>
</dbReference>
<comment type="cofactor">
    <cofactor evidence="1">
        <name>Mg(2+)</name>
        <dbReference type="ChEBI" id="CHEBI:18420"/>
    </cofactor>
</comment>
<dbReference type="GO" id="GO:0016787">
    <property type="term" value="F:hydrolase activity"/>
    <property type="evidence" value="ECO:0007669"/>
    <property type="project" value="UniProtKB-KW"/>
</dbReference>
<gene>
    <name evidence="4" type="ORF">C482_05686</name>
</gene>
<organism evidence="4 5">
    <name type="scientific">Natrialba chahannaoensis JCM 10990</name>
    <dbReference type="NCBI Taxonomy" id="1227492"/>
    <lineage>
        <taxon>Archaea</taxon>
        <taxon>Methanobacteriati</taxon>
        <taxon>Methanobacteriota</taxon>
        <taxon>Stenosarchaea group</taxon>
        <taxon>Halobacteria</taxon>
        <taxon>Halobacteriales</taxon>
        <taxon>Natrialbaceae</taxon>
        <taxon>Natrialba</taxon>
    </lineage>
</organism>
<dbReference type="PANTHER" id="PTHR43046:SF14">
    <property type="entry name" value="MUTT_NUDIX FAMILY PROTEIN"/>
    <property type="match status" value="1"/>
</dbReference>
<dbReference type="EMBL" id="AOIN01000040">
    <property type="protein sequence ID" value="ELZ02065.1"/>
    <property type="molecule type" value="Genomic_DNA"/>
</dbReference>
<evidence type="ECO:0000256" key="2">
    <source>
        <dbReference type="ARBA" id="ARBA00022801"/>
    </source>
</evidence>
<feature type="domain" description="Nudix hydrolase" evidence="3">
    <location>
        <begin position="36"/>
        <end position="167"/>
    </location>
</feature>
<keyword evidence="2 4" id="KW-0378">Hydrolase</keyword>